<dbReference type="Gene3D" id="3.40.50.300">
    <property type="entry name" value="P-loop containing nucleotide triphosphate hydrolases"/>
    <property type="match status" value="2"/>
</dbReference>
<comment type="function">
    <text evidence="12">Part of the Sec protein translocase complex. Interacts with the SecYEG preprotein conducting channel. Has a central role in coupling the hydrolysis of ATP to the transfer of proteins into and across the cell membrane, serving as an ATP-driven molecular motor driving the stepwise translocation of polypeptide chains across the membrane.</text>
</comment>
<dbReference type="InterPro" id="IPR014018">
    <property type="entry name" value="SecA_motor_DEAD"/>
</dbReference>
<dbReference type="InterPro" id="IPR020937">
    <property type="entry name" value="SecA_CS"/>
</dbReference>
<comment type="catalytic activity">
    <reaction evidence="12">
        <text>ATP + H2O + cellular proteinSide 1 = ADP + phosphate + cellular proteinSide 2.</text>
        <dbReference type="EC" id="7.4.2.8"/>
    </reaction>
</comment>
<evidence type="ECO:0000256" key="7">
    <source>
        <dbReference type="ARBA" id="ARBA00022840"/>
    </source>
</evidence>
<dbReference type="GO" id="GO:0008564">
    <property type="term" value="F:protein-exporting ATPase activity"/>
    <property type="evidence" value="ECO:0007669"/>
    <property type="project" value="UniProtKB-EC"/>
</dbReference>
<protein>
    <recommendedName>
        <fullName evidence="12 13">Protein translocase subunit SecA</fullName>
        <ecNumber evidence="12">7.4.2.8</ecNumber>
    </recommendedName>
</protein>
<evidence type="ECO:0000256" key="6">
    <source>
        <dbReference type="ARBA" id="ARBA00022741"/>
    </source>
</evidence>
<dbReference type="PANTHER" id="PTHR30612:SF0">
    <property type="entry name" value="CHLOROPLAST PROTEIN-TRANSPORTING ATPASE"/>
    <property type="match status" value="1"/>
</dbReference>
<gene>
    <name evidence="12 18" type="primary">secA</name>
    <name evidence="18" type="ORF">N782_16710</name>
</gene>
<dbReference type="EC" id="7.4.2.8" evidence="12"/>
<dbReference type="SUPFAM" id="SSF52540">
    <property type="entry name" value="P-loop containing nucleoside triphosphate hydrolases"/>
    <property type="match status" value="2"/>
</dbReference>
<keyword evidence="11 12" id="KW-0472">Membrane</keyword>
<evidence type="ECO:0000259" key="17">
    <source>
        <dbReference type="PROSITE" id="PS51196"/>
    </source>
</evidence>
<feature type="binding site" evidence="12">
    <location>
        <position position="494"/>
    </location>
    <ligand>
        <name>ATP</name>
        <dbReference type="ChEBI" id="CHEBI:30616"/>
    </ligand>
</feature>
<dbReference type="InterPro" id="IPR036670">
    <property type="entry name" value="SecA_X-link_sf"/>
</dbReference>
<dbReference type="InterPro" id="IPR027417">
    <property type="entry name" value="P-loop_NTPase"/>
</dbReference>
<comment type="subunit">
    <text evidence="12">Monomer and homodimer. Part of the essential Sec protein translocation apparatus which comprises SecA, SecYEG and auxiliary proteins SecDF. Other proteins may also be involved.</text>
</comment>
<dbReference type="GO" id="GO:0017038">
    <property type="term" value="P:protein import"/>
    <property type="evidence" value="ECO:0007669"/>
    <property type="project" value="InterPro"/>
</dbReference>
<dbReference type="PANTHER" id="PTHR30612">
    <property type="entry name" value="SECA INNER MEMBRANE COMPONENT OF SEC PROTEIN SECRETION SYSTEM"/>
    <property type="match status" value="1"/>
</dbReference>
<evidence type="ECO:0000256" key="11">
    <source>
        <dbReference type="ARBA" id="ARBA00023136"/>
    </source>
</evidence>
<dbReference type="InterPro" id="IPR014001">
    <property type="entry name" value="Helicase_ATP-bd"/>
</dbReference>
<evidence type="ECO:0000313" key="18">
    <source>
        <dbReference type="EMBL" id="KGP71738.1"/>
    </source>
</evidence>
<evidence type="ECO:0000256" key="2">
    <source>
        <dbReference type="ARBA" id="ARBA00007650"/>
    </source>
</evidence>
<sequence length="790" mass="90737">MLETMKQKYGDRKTERQLKLYKKSVEKINELEDSVKHLSNEELRNKTEEFKTRLAEGATVDSIKEEAFAVVREVSNRVLGLRHFDVQLIGGLVLLEGSIAEMATGEGKTLVATLASYLRALEGKGVHVITVNEYLARRDAEMMEPIHDFLGLTVGLNVPQISPEEKKRAYKADITYGIGTEFGFDYLRDNMAQQPTQQVQRPFHYAIVDEIDSVLVDEAKTPLIIAGKTMASARLHRVCSKLAKSFKAEQDYNFDQTTRATNLTEEGMTKAERAFGVDNLFDLEHQTLYHYIIQAVRAHVMFERDVDYIVHEGEVKLIDMFTGRMMEGRTLSDGLHQAIEAKEGLEITEENKTQANITIQNYFRMYPILSGMTGTAKTEEKEFQHTYNMDVIQIPTNKPRIREDLEDSIYLTKEQKYNAMLQEVKDRHEKGQPILIGTTSILQSEKVAEYLDEENIPYELLNAKSVEQEVRLISLAGQYGQVTIATNMAGRGTDIMLGEGVAEVGGLHVLGTERHESRRVDNQLKGRSGRQGDPGSTQFIISMEDELMHRYAAEETERKMKSIKSDENGLIQNKDIHKFVDTVQRISEGSNFNIREFNLKLDDVINDQREVIYNLRNQVLETNQSLGIILPYVEDYLMQVVEKECPDTIVPENWNLEHLETEINRAAPIIETNLQDKHIEDITDVQDYAKKAADAYVDEIEKLSSNVMLQSRLKQVALMIIDRQWIRHLEMMNRLREGIGIRQYQQEDPLRLYQNEGLDVFNHTMFEIKREMVLQLARFVTAIRKKNNKK</sequence>
<evidence type="ECO:0000256" key="12">
    <source>
        <dbReference type="HAMAP-Rule" id="MF_01382"/>
    </source>
</evidence>
<dbReference type="GO" id="GO:0043952">
    <property type="term" value="P:protein transport by the Sec complex"/>
    <property type="evidence" value="ECO:0007669"/>
    <property type="project" value="TreeGrafter"/>
</dbReference>
<dbReference type="NCBIfam" id="NF006630">
    <property type="entry name" value="PRK09200.1"/>
    <property type="match status" value="1"/>
</dbReference>
<evidence type="ECO:0000256" key="3">
    <source>
        <dbReference type="ARBA" id="ARBA00022448"/>
    </source>
</evidence>
<evidence type="ECO:0000256" key="8">
    <source>
        <dbReference type="ARBA" id="ARBA00022927"/>
    </source>
</evidence>
<dbReference type="Pfam" id="PF07517">
    <property type="entry name" value="SecA_DEAD"/>
    <property type="match status" value="1"/>
</dbReference>
<proteinExistence type="inferred from homology"/>
<accession>A0A0A2TBD2</accession>
<feature type="domain" description="SecA family profile" evidence="17">
    <location>
        <begin position="3"/>
        <end position="572"/>
    </location>
</feature>
<evidence type="ECO:0000256" key="1">
    <source>
        <dbReference type="ARBA" id="ARBA00004170"/>
    </source>
</evidence>
<dbReference type="InterPro" id="IPR030908">
    <property type="entry name" value="SecA2_Bac_anthr"/>
</dbReference>
<dbReference type="InterPro" id="IPR011130">
    <property type="entry name" value="SecA_preprotein_X-link_dom"/>
</dbReference>
<dbReference type="AlphaFoldDB" id="A0A0A2TBD2"/>
<dbReference type="InterPro" id="IPR011116">
    <property type="entry name" value="SecA_Wing/Scaffold"/>
</dbReference>
<dbReference type="CDD" id="cd17928">
    <property type="entry name" value="DEXDc_SecA"/>
    <property type="match status" value="1"/>
</dbReference>
<evidence type="ECO:0000256" key="10">
    <source>
        <dbReference type="ARBA" id="ARBA00023010"/>
    </source>
</evidence>
<evidence type="ECO:0000256" key="5">
    <source>
        <dbReference type="ARBA" id="ARBA00022490"/>
    </source>
</evidence>
<keyword evidence="3 12" id="KW-0813">Transport</keyword>
<feature type="region of interest" description="Disordered" evidence="14">
    <location>
        <begin position="516"/>
        <end position="537"/>
    </location>
</feature>
<evidence type="ECO:0000256" key="13">
    <source>
        <dbReference type="RuleBase" id="RU003874"/>
    </source>
</evidence>
<dbReference type="HAMAP" id="MF_01382">
    <property type="entry name" value="SecA"/>
    <property type="match status" value="1"/>
</dbReference>
<keyword evidence="5 12" id="KW-0963">Cytoplasm</keyword>
<dbReference type="InterPro" id="IPR036266">
    <property type="entry name" value="SecA_Wing/Scaffold_sf"/>
</dbReference>
<dbReference type="GO" id="GO:0065002">
    <property type="term" value="P:intracellular protein transmembrane transport"/>
    <property type="evidence" value="ECO:0007669"/>
    <property type="project" value="UniProtKB-UniRule"/>
</dbReference>
<dbReference type="InterPro" id="IPR000185">
    <property type="entry name" value="SecA"/>
</dbReference>
<dbReference type="FunFam" id="3.40.50.300:FF:000429">
    <property type="entry name" value="Preprotein translocase subunit SecA"/>
    <property type="match status" value="1"/>
</dbReference>
<feature type="binding site" evidence="12">
    <location>
        <position position="87"/>
    </location>
    <ligand>
        <name>ATP</name>
        <dbReference type="ChEBI" id="CHEBI:30616"/>
    </ligand>
</feature>
<feature type="binding site" evidence="12">
    <location>
        <begin position="105"/>
        <end position="109"/>
    </location>
    <ligand>
        <name>ATP</name>
        <dbReference type="ChEBI" id="CHEBI:30616"/>
    </ligand>
</feature>
<comment type="caution">
    <text evidence="18">The sequence shown here is derived from an EMBL/GenBank/DDBJ whole genome shotgun (WGS) entry which is preliminary data.</text>
</comment>
<dbReference type="NCBIfam" id="TIGR04397">
    <property type="entry name" value="SecA2_Bac_anthr"/>
    <property type="match status" value="1"/>
</dbReference>
<dbReference type="GO" id="GO:0005886">
    <property type="term" value="C:plasma membrane"/>
    <property type="evidence" value="ECO:0007669"/>
    <property type="project" value="UniProtKB-SubCell"/>
</dbReference>
<dbReference type="InterPro" id="IPR011115">
    <property type="entry name" value="SecA_DEAD"/>
</dbReference>
<dbReference type="PROSITE" id="PS01312">
    <property type="entry name" value="SECA"/>
    <property type="match status" value="1"/>
</dbReference>
<dbReference type="OrthoDB" id="9805579at2"/>
<name>A0A0A2TBD2_9BACI</name>
<dbReference type="GO" id="GO:0005524">
    <property type="term" value="F:ATP binding"/>
    <property type="evidence" value="ECO:0007669"/>
    <property type="project" value="UniProtKB-UniRule"/>
</dbReference>
<evidence type="ECO:0000256" key="9">
    <source>
        <dbReference type="ARBA" id="ARBA00022967"/>
    </source>
</evidence>
<dbReference type="SUPFAM" id="SSF81886">
    <property type="entry name" value="Helical scaffold and wing domains of SecA"/>
    <property type="match status" value="1"/>
</dbReference>
<dbReference type="RefSeq" id="WP_036822008.1">
    <property type="nucleotide sequence ID" value="NZ_AVBF01000049.1"/>
</dbReference>
<dbReference type="SMART" id="SM00957">
    <property type="entry name" value="SecA_DEAD"/>
    <property type="match status" value="1"/>
</dbReference>
<dbReference type="Pfam" id="PF01043">
    <property type="entry name" value="SecA_PP_bind"/>
    <property type="match status" value="1"/>
</dbReference>
<dbReference type="SUPFAM" id="SSF81767">
    <property type="entry name" value="Pre-protein crosslinking domain of SecA"/>
    <property type="match status" value="1"/>
</dbReference>
<dbReference type="CDD" id="cd18803">
    <property type="entry name" value="SF2_C_secA"/>
    <property type="match status" value="1"/>
</dbReference>
<dbReference type="Gene3D" id="1.10.3060.10">
    <property type="entry name" value="Helical scaffold and wing domains of SecA"/>
    <property type="match status" value="1"/>
</dbReference>
<evidence type="ECO:0000256" key="14">
    <source>
        <dbReference type="SAM" id="MobiDB-lite"/>
    </source>
</evidence>
<dbReference type="Proteomes" id="UP000030147">
    <property type="component" value="Unassembled WGS sequence"/>
</dbReference>
<dbReference type="PROSITE" id="PS51196">
    <property type="entry name" value="SECA_MOTOR_DEAD"/>
    <property type="match status" value="1"/>
</dbReference>
<comment type="subcellular location">
    <subcellularLocation>
        <location evidence="12">Cell membrane</location>
        <topology evidence="12">Peripheral membrane protein</topology>
        <orientation evidence="12">Cytoplasmic side</orientation>
    </subcellularLocation>
    <subcellularLocation>
        <location evidence="12">Cytoplasm</location>
    </subcellularLocation>
    <subcellularLocation>
        <location evidence="1">Membrane</location>
        <topology evidence="1">Peripheral membrane protein</topology>
    </subcellularLocation>
    <text evidence="12">Distribution is 50-50.</text>
</comment>
<dbReference type="Gene3D" id="3.90.1440.10">
    <property type="entry name" value="SecA, preprotein cross-linking domain"/>
    <property type="match status" value="1"/>
</dbReference>
<dbReference type="NCBIfam" id="TIGR00963">
    <property type="entry name" value="secA"/>
    <property type="match status" value="1"/>
</dbReference>
<feature type="domain" description="Helicase C-terminal" evidence="16">
    <location>
        <begin position="404"/>
        <end position="571"/>
    </location>
</feature>
<keyword evidence="4 12" id="KW-1003">Cell membrane</keyword>
<dbReference type="InterPro" id="IPR001650">
    <property type="entry name" value="Helicase_C-like"/>
</dbReference>
<dbReference type="PROSITE" id="PS51192">
    <property type="entry name" value="HELICASE_ATP_BIND_1"/>
    <property type="match status" value="1"/>
</dbReference>
<dbReference type="Pfam" id="PF21090">
    <property type="entry name" value="P-loop_SecA"/>
    <property type="match status" value="1"/>
</dbReference>
<keyword evidence="9 12" id="KW-1278">Translocase</keyword>
<evidence type="ECO:0000259" key="16">
    <source>
        <dbReference type="PROSITE" id="PS51194"/>
    </source>
</evidence>
<organism evidence="18 19">
    <name type="scientific">Pontibacillus yanchengensis Y32</name>
    <dbReference type="NCBI Taxonomy" id="1385514"/>
    <lineage>
        <taxon>Bacteria</taxon>
        <taxon>Bacillati</taxon>
        <taxon>Bacillota</taxon>
        <taxon>Bacilli</taxon>
        <taxon>Bacillales</taxon>
        <taxon>Bacillaceae</taxon>
        <taxon>Pontibacillus</taxon>
    </lineage>
</organism>
<keyword evidence="7 12" id="KW-0067">ATP-binding</keyword>
<keyword evidence="19" id="KW-1185">Reference proteome</keyword>
<keyword evidence="6 12" id="KW-0547">Nucleotide-binding</keyword>
<feature type="domain" description="Helicase ATP-binding" evidence="15">
    <location>
        <begin position="89"/>
        <end position="236"/>
    </location>
</feature>
<dbReference type="SMART" id="SM00958">
    <property type="entry name" value="SecA_PP_bind"/>
    <property type="match status" value="1"/>
</dbReference>
<evidence type="ECO:0000313" key="19">
    <source>
        <dbReference type="Proteomes" id="UP000030147"/>
    </source>
</evidence>
<dbReference type="EMBL" id="AVBF01000049">
    <property type="protein sequence ID" value="KGP71738.1"/>
    <property type="molecule type" value="Genomic_DNA"/>
</dbReference>
<reference evidence="18 19" key="1">
    <citation type="journal article" date="2015" name="Stand. Genomic Sci.">
        <title>High quality draft genome sequence of the moderately halophilic bacterium Pontibacillus yanchengensis Y32(T) and comparison among Pontibacillus genomes.</title>
        <authorList>
            <person name="Huang J."/>
            <person name="Qiao Z.X."/>
            <person name="Tang J.W."/>
            <person name="Wang G."/>
        </authorList>
    </citation>
    <scope>NUCLEOTIDE SEQUENCE [LARGE SCALE GENOMIC DNA]</scope>
    <source>
        <strain evidence="18 19">Y32</strain>
    </source>
</reference>
<evidence type="ECO:0000259" key="15">
    <source>
        <dbReference type="PROSITE" id="PS51192"/>
    </source>
</evidence>
<evidence type="ECO:0000256" key="4">
    <source>
        <dbReference type="ARBA" id="ARBA00022475"/>
    </source>
</evidence>
<dbReference type="GO" id="GO:0031522">
    <property type="term" value="C:cell envelope Sec protein transport complex"/>
    <property type="evidence" value="ECO:0007669"/>
    <property type="project" value="TreeGrafter"/>
</dbReference>
<dbReference type="eggNOG" id="COG0653">
    <property type="taxonomic scope" value="Bacteria"/>
</dbReference>
<dbReference type="PRINTS" id="PR00906">
    <property type="entry name" value="SECA"/>
</dbReference>
<dbReference type="Pfam" id="PF07516">
    <property type="entry name" value="SecA_SW"/>
    <property type="match status" value="1"/>
</dbReference>
<dbReference type="STRING" id="1385514.N782_16710"/>
<dbReference type="PROSITE" id="PS51194">
    <property type="entry name" value="HELICASE_CTER"/>
    <property type="match status" value="1"/>
</dbReference>
<dbReference type="GO" id="GO:0006605">
    <property type="term" value="P:protein targeting"/>
    <property type="evidence" value="ECO:0007669"/>
    <property type="project" value="UniProtKB-UniRule"/>
</dbReference>
<dbReference type="GO" id="GO:0005829">
    <property type="term" value="C:cytosol"/>
    <property type="evidence" value="ECO:0007669"/>
    <property type="project" value="TreeGrafter"/>
</dbReference>
<keyword evidence="8 12" id="KW-0653">Protein transport</keyword>
<keyword evidence="10 12" id="KW-0811">Translocation</keyword>
<comment type="similarity">
    <text evidence="2 12 13">Belongs to the SecA family.</text>
</comment>
<dbReference type="InterPro" id="IPR044722">
    <property type="entry name" value="SecA_SF2_C"/>
</dbReference>